<protein>
    <recommendedName>
        <fullName evidence="9">Helicase C-terminal domain-containing protein</fullName>
    </recommendedName>
</protein>
<sequence>MTTKTEKPLKRKTLCPSITPKNNEPVPEIENVVIPDKLILDSGKFNMFDELLPKLKEEGHRVLVFSQFTMMLDVIEKYLEIRGYTYCRLDGSTAVNERQEMIDDYNTNKEIFLFLLSTKAGGMGINLTAADTAIIHDIDFNPYNDKQAEDRCHRMGQTKPVTIYKFISKGSIEEGMLMIANEKLKLEQEIHSSRDDQNKEHKSMIKLLQMALGTDEKTAEILMTPSPKKHDSSLKNKKRAENAENEEDDF</sequence>
<evidence type="ECO:0000259" key="9">
    <source>
        <dbReference type="PROSITE" id="PS51194"/>
    </source>
</evidence>
<evidence type="ECO:0000256" key="5">
    <source>
        <dbReference type="ARBA" id="ARBA00022853"/>
    </source>
</evidence>
<dbReference type="InterPro" id="IPR049730">
    <property type="entry name" value="SNF2/RAD54-like_C"/>
</dbReference>
<dbReference type="InterPro" id="IPR001650">
    <property type="entry name" value="Helicase_C-like"/>
</dbReference>
<dbReference type="EMBL" id="CAQQ02087352">
    <property type="status" value="NOT_ANNOTATED_CDS"/>
    <property type="molecule type" value="Genomic_DNA"/>
</dbReference>
<organism evidence="10 11">
    <name type="scientific">Megaselia scalaris</name>
    <name type="common">Humpbacked fly</name>
    <name type="synonym">Phora scalaris</name>
    <dbReference type="NCBI Taxonomy" id="36166"/>
    <lineage>
        <taxon>Eukaryota</taxon>
        <taxon>Metazoa</taxon>
        <taxon>Ecdysozoa</taxon>
        <taxon>Arthropoda</taxon>
        <taxon>Hexapoda</taxon>
        <taxon>Insecta</taxon>
        <taxon>Pterygota</taxon>
        <taxon>Neoptera</taxon>
        <taxon>Endopterygota</taxon>
        <taxon>Diptera</taxon>
        <taxon>Brachycera</taxon>
        <taxon>Muscomorpha</taxon>
        <taxon>Platypezoidea</taxon>
        <taxon>Phoridae</taxon>
        <taxon>Megaseliini</taxon>
        <taxon>Megaselia</taxon>
    </lineage>
</organism>
<evidence type="ECO:0000256" key="2">
    <source>
        <dbReference type="ARBA" id="ARBA00022801"/>
    </source>
</evidence>
<evidence type="ECO:0000256" key="4">
    <source>
        <dbReference type="ARBA" id="ARBA00022840"/>
    </source>
</evidence>
<dbReference type="AlphaFoldDB" id="T1H3G7"/>
<dbReference type="HOGENOM" id="CLU_1112394_0_0_1"/>
<dbReference type="Pfam" id="PF00271">
    <property type="entry name" value="Helicase_C"/>
    <property type="match status" value="1"/>
</dbReference>
<dbReference type="PROSITE" id="PS51194">
    <property type="entry name" value="HELICASE_CTER"/>
    <property type="match status" value="1"/>
</dbReference>
<keyword evidence="5" id="KW-0156">Chromatin regulator</keyword>
<dbReference type="Gene3D" id="3.40.50.300">
    <property type="entry name" value="P-loop containing nucleotide triphosphate hydrolases"/>
    <property type="match status" value="1"/>
</dbReference>
<evidence type="ECO:0000313" key="10">
    <source>
        <dbReference type="EnsemblMetazoa" id="MESCA010794-PA"/>
    </source>
</evidence>
<dbReference type="EMBL" id="CAQQ02087350">
    <property type="status" value="NOT_ANNOTATED_CDS"/>
    <property type="molecule type" value="Genomic_DNA"/>
</dbReference>
<dbReference type="GO" id="GO:0006325">
    <property type="term" value="P:chromatin organization"/>
    <property type="evidence" value="ECO:0007669"/>
    <property type="project" value="UniProtKB-KW"/>
</dbReference>
<proteinExistence type="predicted"/>
<dbReference type="OMA" id="MLMIANE"/>
<dbReference type="CDD" id="cd18793">
    <property type="entry name" value="SF2_C_SNF"/>
    <property type="match status" value="1"/>
</dbReference>
<dbReference type="EMBL" id="CAQQ02087349">
    <property type="status" value="NOT_ANNOTATED_CDS"/>
    <property type="molecule type" value="Genomic_DNA"/>
</dbReference>
<dbReference type="GO" id="GO:0016787">
    <property type="term" value="F:hydrolase activity"/>
    <property type="evidence" value="ECO:0007669"/>
    <property type="project" value="UniProtKB-KW"/>
</dbReference>
<evidence type="ECO:0000256" key="8">
    <source>
        <dbReference type="SAM" id="MobiDB-lite"/>
    </source>
</evidence>
<dbReference type="InterPro" id="IPR027417">
    <property type="entry name" value="P-loop_NTPase"/>
</dbReference>
<evidence type="ECO:0000256" key="7">
    <source>
        <dbReference type="ARBA" id="ARBA00023242"/>
    </source>
</evidence>
<accession>T1H3G7</accession>
<dbReference type="EnsemblMetazoa" id="MESCA010794-RA">
    <property type="protein sequence ID" value="MESCA010794-PA"/>
    <property type="gene ID" value="MESCA010794"/>
</dbReference>
<keyword evidence="11" id="KW-1185">Reference proteome</keyword>
<keyword evidence="7" id="KW-0539">Nucleus</keyword>
<dbReference type="GO" id="GO:0005524">
    <property type="term" value="F:ATP binding"/>
    <property type="evidence" value="ECO:0007669"/>
    <property type="project" value="UniProtKB-KW"/>
</dbReference>
<keyword evidence="3" id="KW-0347">Helicase</keyword>
<reference evidence="10" key="2">
    <citation type="submission" date="2015-06" db="UniProtKB">
        <authorList>
            <consortium name="EnsemblMetazoa"/>
        </authorList>
    </citation>
    <scope>IDENTIFICATION</scope>
</reference>
<dbReference type="GO" id="GO:0004386">
    <property type="term" value="F:helicase activity"/>
    <property type="evidence" value="ECO:0007669"/>
    <property type="project" value="UniProtKB-KW"/>
</dbReference>
<keyword evidence="2" id="KW-0378">Hydrolase</keyword>
<feature type="region of interest" description="Disordered" evidence="8">
    <location>
        <begin position="222"/>
        <end position="250"/>
    </location>
</feature>
<evidence type="ECO:0000256" key="3">
    <source>
        <dbReference type="ARBA" id="ARBA00022806"/>
    </source>
</evidence>
<keyword evidence="1" id="KW-0547">Nucleotide-binding</keyword>
<feature type="domain" description="Helicase C-terminal" evidence="9">
    <location>
        <begin position="47"/>
        <end position="213"/>
    </location>
</feature>
<feature type="compositionally biased region" description="Basic and acidic residues" evidence="8">
    <location>
        <begin position="228"/>
        <end position="242"/>
    </location>
</feature>
<name>T1H3G7_MEGSC</name>
<evidence type="ECO:0000256" key="1">
    <source>
        <dbReference type="ARBA" id="ARBA00022741"/>
    </source>
</evidence>
<evidence type="ECO:0000256" key="6">
    <source>
        <dbReference type="ARBA" id="ARBA00023125"/>
    </source>
</evidence>
<dbReference type="FunFam" id="3.40.50.300:FF:001629">
    <property type="entry name" value="Probable ATP-dependent helicase PF08_0048"/>
    <property type="match status" value="1"/>
</dbReference>
<dbReference type="SMART" id="SM00490">
    <property type="entry name" value="HELICc"/>
    <property type="match status" value="1"/>
</dbReference>
<dbReference type="PANTHER" id="PTHR10799">
    <property type="entry name" value="SNF2/RAD54 HELICASE FAMILY"/>
    <property type="match status" value="1"/>
</dbReference>
<dbReference type="Proteomes" id="UP000015102">
    <property type="component" value="Unassembled WGS sequence"/>
</dbReference>
<dbReference type="EMBL" id="CAQQ02087351">
    <property type="status" value="NOT_ANNOTATED_CDS"/>
    <property type="molecule type" value="Genomic_DNA"/>
</dbReference>
<evidence type="ECO:0000313" key="11">
    <source>
        <dbReference type="Proteomes" id="UP000015102"/>
    </source>
</evidence>
<dbReference type="STRING" id="36166.T1H3G7"/>
<dbReference type="GO" id="GO:0003677">
    <property type="term" value="F:DNA binding"/>
    <property type="evidence" value="ECO:0007669"/>
    <property type="project" value="UniProtKB-KW"/>
</dbReference>
<dbReference type="EMBL" id="CAQQ02087348">
    <property type="status" value="NOT_ANNOTATED_CDS"/>
    <property type="molecule type" value="Genomic_DNA"/>
</dbReference>
<reference evidence="11" key="1">
    <citation type="submission" date="2013-02" db="EMBL/GenBank/DDBJ databases">
        <authorList>
            <person name="Hughes D."/>
        </authorList>
    </citation>
    <scope>NUCLEOTIDE SEQUENCE</scope>
    <source>
        <strain>Durham</strain>
        <strain evidence="11">NC isolate 2 -- Noor lab</strain>
    </source>
</reference>
<keyword evidence="4" id="KW-0067">ATP-binding</keyword>
<keyword evidence="6" id="KW-0238">DNA-binding</keyword>
<dbReference type="SUPFAM" id="SSF52540">
    <property type="entry name" value="P-loop containing nucleoside triphosphate hydrolases"/>
    <property type="match status" value="1"/>
</dbReference>